<evidence type="ECO:0000256" key="7">
    <source>
        <dbReference type="ARBA" id="ARBA00022989"/>
    </source>
</evidence>
<evidence type="ECO:0000256" key="2">
    <source>
        <dbReference type="ARBA" id="ARBA00021549"/>
    </source>
</evidence>
<evidence type="ECO:0000313" key="13">
    <source>
        <dbReference type="EMBL" id="MEM5497037.1"/>
    </source>
</evidence>
<accession>A0ABU9ST48</accession>
<keyword evidence="14" id="KW-1185">Reference proteome</keyword>
<dbReference type="InterPro" id="IPR045584">
    <property type="entry name" value="Pilin-like"/>
</dbReference>
<evidence type="ECO:0000259" key="12">
    <source>
        <dbReference type="Pfam" id="PF12019"/>
    </source>
</evidence>
<keyword evidence="8 11" id="KW-0472">Membrane</keyword>
<dbReference type="Proteomes" id="UP001461163">
    <property type="component" value="Unassembled WGS sequence"/>
</dbReference>
<feature type="transmembrane region" description="Helical" evidence="11">
    <location>
        <begin position="7"/>
        <end position="29"/>
    </location>
</feature>
<dbReference type="RefSeq" id="WP_193362992.1">
    <property type="nucleotide sequence ID" value="NZ_JBBMQS010000003.1"/>
</dbReference>
<evidence type="ECO:0000256" key="6">
    <source>
        <dbReference type="ARBA" id="ARBA00022692"/>
    </source>
</evidence>
<evidence type="ECO:0000256" key="4">
    <source>
        <dbReference type="ARBA" id="ARBA00022481"/>
    </source>
</evidence>
<evidence type="ECO:0000256" key="1">
    <source>
        <dbReference type="ARBA" id="ARBA00004377"/>
    </source>
</evidence>
<evidence type="ECO:0000313" key="14">
    <source>
        <dbReference type="Proteomes" id="UP001461163"/>
    </source>
</evidence>
<comment type="caution">
    <text evidence="13">The sequence shown here is derived from an EMBL/GenBank/DDBJ whole genome shotgun (WGS) entry which is preliminary data.</text>
</comment>
<keyword evidence="6 11" id="KW-0812">Transmembrane</keyword>
<dbReference type="InterPro" id="IPR012902">
    <property type="entry name" value="N_methyl_site"/>
</dbReference>
<gene>
    <name evidence="13" type="ORF">WNY77_06480</name>
</gene>
<keyword evidence="3" id="KW-1003">Cell membrane</keyword>
<dbReference type="InterPro" id="IPR022346">
    <property type="entry name" value="T2SS_GspH"/>
</dbReference>
<dbReference type="SUPFAM" id="SSF54523">
    <property type="entry name" value="Pili subunits"/>
    <property type="match status" value="1"/>
</dbReference>
<evidence type="ECO:0000256" key="5">
    <source>
        <dbReference type="ARBA" id="ARBA00022519"/>
    </source>
</evidence>
<dbReference type="Gene3D" id="3.55.40.10">
    <property type="entry name" value="minor pseudopilin epsh domain"/>
    <property type="match status" value="1"/>
</dbReference>
<keyword evidence="5" id="KW-0997">Cell inner membrane</keyword>
<comment type="subcellular location">
    <subcellularLocation>
        <location evidence="1">Cell inner membrane</location>
        <topology evidence="1">Single-pass membrane protein</topology>
    </subcellularLocation>
</comment>
<feature type="domain" description="General secretion pathway GspH" evidence="12">
    <location>
        <begin position="41"/>
        <end position="153"/>
    </location>
</feature>
<evidence type="ECO:0000256" key="10">
    <source>
        <dbReference type="ARBA" id="ARBA00030775"/>
    </source>
</evidence>
<evidence type="ECO:0000256" key="11">
    <source>
        <dbReference type="SAM" id="Phobius"/>
    </source>
</evidence>
<keyword evidence="4" id="KW-0488">Methylation</keyword>
<dbReference type="EMBL" id="JBBMQS010000003">
    <property type="protein sequence ID" value="MEM5497037.1"/>
    <property type="molecule type" value="Genomic_DNA"/>
</dbReference>
<sequence>MCKGMSLLELMLVISITMILMTLGVPSLLDSKQQLHIKQAAQESYFFMQHARASAIASGQNVFVSIQDGQAWCLGMNMSEACNCRVEDSCSVLGVQSRIQHRDFSSVQLTQLRFGQNDSAVFDGARGMAMGDSGSLIFGDARDELKLIVSNMGRVRLCVNDGDIVAYRQC</sequence>
<name>A0ABU9ST48_9ALTE</name>
<reference evidence="13 14" key="1">
    <citation type="submission" date="2024-03" db="EMBL/GenBank/DDBJ databases">
        <title>Community enrichment and isolation of bacterial strains for fucoidan degradation.</title>
        <authorList>
            <person name="Sichert A."/>
        </authorList>
    </citation>
    <scope>NUCLEOTIDE SEQUENCE [LARGE SCALE GENOMIC DNA]</scope>
    <source>
        <strain evidence="13 14">AS12</strain>
    </source>
</reference>
<dbReference type="Pfam" id="PF12019">
    <property type="entry name" value="GspH"/>
    <property type="match status" value="1"/>
</dbReference>
<evidence type="ECO:0000256" key="9">
    <source>
        <dbReference type="ARBA" id="ARBA00025772"/>
    </source>
</evidence>
<comment type="similarity">
    <text evidence="9">Belongs to the GSP H family.</text>
</comment>
<evidence type="ECO:0000256" key="8">
    <source>
        <dbReference type="ARBA" id="ARBA00023136"/>
    </source>
</evidence>
<organism evidence="13 14">
    <name type="scientific">Paraglaciecola mesophila</name>
    <dbReference type="NCBI Taxonomy" id="197222"/>
    <lineage>
        <taxon>Bacteria</taxon>
        <taxon>Pseudomonadati</taxon>
        <taxon>Pseudomonadota</taxon>
        <taxon>Gammaproteobacteria</taxon>
        <taxon>Alteromonadales</taxon>
        <taxon>Alteromonadaceae</taxon>
        <taxon>Paraglaciecola</taxon>
    </lineage>
</organism>
<keyword evidence="7 11" id="KW-1133">Transmembrane helix</keyword>
<protein>
    <recommendedName>
        <fullName evidence="2">Type II secretion system protein H</fullName>
    </recommendedName>
    <alternativeName>
        <fullName evidence="10">General secretion pathway protein H</fullName>
    </alternativeName>
</protein>
<dbReference type="PROSITE" id="PS00409">
    <property type="entry name" value="PROKAR_NTER_METHYL"/>
    <property type="match status" value="1"/>
</dbReference>
<evidence type="ECO:0000256" key="3">
    <source>
        <dbReference type="ARBA" id="ARBA00022475"/>
    </source>
</evidence>
<proteinExistence type="inferred from homology"/>